<name>A0A1H2QFE7_9GAMM</name>
<dbReference type="Proteomes" id="UP000198500">
    <property type="component" value="Unassembled WGS sequence"/>
</dbReference>
<protein>
    <submittedName>
        <fullName evidence="1">Uncharacterized protein</fullName>
    </submittedName>
</protein>
<dbReference type="STRING" id="574349.SAMN05443545_10166"/>
<accession>A0A1H2QFE7</accession>
<evidence type="ECO:0000313" key="2">
    <source>
        <dbReference type="Proteomes" id="UP000198500"/>
    </source>
</evidence>
<keyword evidence="2" id="KW-1185">Reference proteome</keyword>
<evidence type="ECO:0000313" key="1">
    <source>
        <dbReference type="EMBL" id="SDW05650.1"/>
    </source>
</evidence>
<organism evidence="1 2">
    <name type="scientific">Aidingimonas halophila</name>
    <dbReference type="NCBI Taxonomy" id="574349"/>
    <lineage>
        <taxon>Bacteria</taxon>
        <taxon>Pseudomonadati</taxon>
        <taxon>Pseudomonadota</taxon>
        <taxon>Gammaproteobacteria</taxon>
        <taxon>Oceanospirillales</taxon>
        <taxon>Halomonadaceae</taxon>
        <taxon>Aidingimonas</taxon>
    </lineage>
</organism>
<dbReference type="EMBL" id="FNNI01000001">
    <property type="protein sequence ID" value="SDW05650.1"/>
    <property type="molecule type" value="Genomic_DNA"/>
</dbReference>
<reference evidence="1 2" key="1">
    <citation type="submission" date="2016-10" db="EMBL/GenBank/DDBJ databases">
        <authorList>
            <person name="de Groot N.N."/>
        </authorList>
    </citation>
    <scope>NUCLEOTIDE SEQUENCE [LARGE SCALE GENOMIC DNA]</scope>
    <source>
        <strain evidence="1 2">DSM 19219</strain>
    </source>
</reference>
<dbReference type="AlphaFoldDB" id="A0A1H2QFE7"/>
<gene>
    <name evidence="1" type="ORF">SAMN05443545_10166</name>
</gene>
<sequence>MFNDCPMMEGQMGWIMPAMEIALFLLAGLGITALAKYVFSQRERGSR</sequence>
<proteinExistence type="predicted"/>